<evidence type="ECO:0000256" key="1">
    <source>
        <dbReference type="ARBA" id="ARBA00004383"/>
    </source>
</evidence>
<evidence type="ECO:0000256" key="3">
    <source>
        <dbReference type="ARBA" id="ARBA00022448"/>
    </source>
</evidence>
<dbReference type="InterPro" id="IPR037682">
    <property type="entry name" value="TonB_C"/>
</dbReference>
<keyword evidence="6" id="KW-0812">Transmembrane</keyword>
<keyword evidence="7" id="KW-0653">Protein transport</keyword>
<evidence type="ECO:0000256" key="5">
    <source>
        <dbReference type="ARBA" id="ARBA00022519"/>
    </source>
</evidence>
<evidence type="ECO:0000256" key="9">
    <source>
        <dbReference type="ARBA" id="ARBA00023136"/>
    </source>
</evidence>
<dbReference type="GO" id="GO:0031992">
    <property type="term" value="F:energy transducer activity"/>
    <property type="evidence" value="ECO:0007669"/>
    <property type="project" value="TreeGrafter"/>
</dbReference>
<dbReference type="PANTHER" id="PTHR33446">
    <property type="entry name" value="PROTEIN TONB-RELATED"/>
    <property type="match status" value="1"/>
</dbReference>
<name>A0A7C5Q2Q6_AQUAO</name>
<dbReference type="EMBL" id="DRNB01000241">
    <property type="protein sequence ID" value="HHJ64574.1"/>
    <property type="molecule type" value="Genomic_DNA"/>
</dbReference>
<proteinExistence type="inferred from homology"/>
<dbReference type="InterPro" id="IPR051045">
    <property type="entry name" value="TonB-dependent_transducer"/>
</dbReference>
<keyword evidence="9" id="KW-0472">Membrane</keyword>
<accession>A0A7C5Q2Q6</accession>
<keyword evidence="5" id="KW-0997">Cell inner membrane</keyword>
<dbReference type="AlphaFoldDB" id="A0A7C5Q2Q6"/>
<gene>
    <name evidence="11" type="ORF">ENJ61_06665</name>
</gene>
<sequence length="110" mass="12667">MVEEDTEGGIEEEPSYQEEYEREYLERIREVVRGYLSYPLIARRMGWEGTVVVCFTLYPDGAIGNLRVEKSSGFDLLDRNALRAVSSAALHFPRPREPVTVVLPITYRLE</sequence>
<dbReference type="InterPro" id="IPR006260">
    <property type="entry name" value="TonB/TolA_C"/>
</dbReference>
<dbReference type="GO" id="GO:0015031">
    <property type="term" value="P:protein transport"/>
    <property type="evidence" value="ECO:0007669"/>
    <property type="project" value="UniProtKB-KW"/>
</dbReference>
<dbReference type="Gene3D" id="3.30.1150.10">
    <property type="match status" value="1"/>
</dbReference>
<evidence type="ECO:0000313" key="11">
    <source>
        <dbReference type="EMBL" id="HHJ64574.1"/>
    </source>
</evidence>
<organism evidence="11">
    <name type="scientific">Aquifex aeolicus</name>
    <dbReference type="NCBI Taxonomy" id="63363"/>
    <lineage>
        <taxon>Bacteria</taxon>
        <taxon>Pseudomonadati</taxon>
        <taxon>Aquificota</taxon>
        <taxon>Aquificia</taxon>
        <taxon>Aquificales</taxon>
        <taxon>Aquificaceae</taxon>
        <taxon>Aquifex</taxon>
    </lineage>
</organism>
<dbReference type="GO" id="GO:0055085">
    <property type="term" value="P:transmembrane transport"/>
    <property type="evidence" value="ECO:0007669"/>
    <property type="project" value="InterPro"/>
</dbReference>
<dbReference type="PANTHER" id="PTHR33446:SF2">
    <property type="entry name" value="PROTEIN TONB"/>
    <property type="match status" value="1"/>
</dbReference>
<protein>
    <submittedName>
        <fullName evidence="11">Energy transducer TonB</fullName>
    </submittedName>
</protein>
<evidence type="ECO:0000256" key="7">
    <source>
        <dbReference type="ARBA" id="ARBA00022927"/>
    </source>
</evidence>
<dbReference type="PROSITE" id="PS52015">
    <property type="entry name" value="TONB_CTD"/>
    <property type="match status" value="1"/>
</dbReference>
<feature type="domain" description="TonB C-terminal" evidence="10">
    <location>
        <begin position="23"/>
        <end position="110"/>
    </location>
</feature>
<keyword evidence="8" id="KW-1133">Transmembrane helix</keyword>
<dbReference type="NCBIfam" id="TIGR01352">
    <property type="entry name" value="tonB_Cterm"/>
    <property type="match status" value="1"/>
</dbReference>
<dbReference type="SUPFAM" id="SSF74653">
    <property type="entry name" value="TolA/TonB C-terminal domain"/>
    <property type="match status" value="1"/>
</dbReference>
<reference evidence="11" key="1">
    <citation type="journal article" date="2020" name="mSystems">
        <title>Genome- and Community-Level Interaction Insights into Carbon Utilization and Element Cycling Functions of Hydrothermarchaeota in Hydrothermal Sediment.</title>
        <authorList>
            <person name="Zhou Z."/>
            <person name="Liu Y."/>
            <person name="Xu W."/>
            <person name="Pan J."/>
            <person name="Luo Z.H."/>
            <person name="Li M."/>
        </authorList>
    </citation>
    <scope>NUCLEOTIDE SEQUENCE [LARGE SCALE GENOMIC DNA]</scope>
    <source>
        <strain evidence="11">HyVt-501</strain>
    </source>
</reference>
<comment type="caution">
    <text evidence="11">The sequence shown here is derived from an EMBL/GenBank/DDBJ whole genome shotgun (WGS) entry which is preliminary data.</text>
</comment>
<keyword evidence="4" id="KW-1003">Cell membrane</keyword>
<comment type="subcellular location">
    <subcellularLocation>
        <location evidence="1">Cell inner membrane</location>
        <topology evidence="1">Single-pass membrane protein</topology>
        <orientation evidence="1">Periplasmic side</orientation>
    </subcellularLocation>
</comment>
<keyword evidence="3" id="KW-0813">Transport</keyword>
<evidence type="ECO:0000256" key="4">
    <source>
        <dbReference type="ARBA" id="ARBA00022475"/>
    </source>
</evidence>
<evidence type="ECO:0000256" key="8">
    <source>
        <dbReference type="ARBA" id="ARBA00022989"/>
    </source>
</evidence>
<evidence type="ECO:0000259" key="10">
    <source>
        <dbReference type="PROSITE" id="PS52015"/>
    </source>
</evidence>
<dbReference type="GO" id="GO:0098797">
    <property type="term" value="C:plasma membrane protein complex"/>
    <property type="evidence" value="ECO:0007669"/>
    <property type="project" value="TreeGrafter"/>
</dbReference>
<evidence type="ECO:0000256" key="6">
    <source>
        <dbReference type="ARBA" id="ARBA00022692"/>
    </source>
</evidence>
<evidence type="ECO:0000256" key="2">
    <source>
        <dbReference type="ARBA" id="ARBA00006555"/>
    </source>
</evidence>
<comment type="similarity">
    <text evidence="2">Belongs to the TonB family.</text>
</comment>
<dbReference type="Proteomes" id="UP000885792">
    <property type="component" value="Unassembled WGS sequence"/>
</dbReference>
<dbReference type="Pfam" id="PF03544">
    <property type="entry name" value="TonB_C"/>
    <property type="match status" value="1"/>
</dbReference>